<gene>
    <name evidence="2" type="ORF">HNR36_002764</name>
</gene>
<dbReference type="Proteomes" id="UP000557217">
    <property type="component" value="Unassembled WGS sequence"/>
</dbReference>
<protein>
    <recommendedName>
        <fullName evidence="1">Transposase IS4-like domain-containing protein</fullName>
    </recommendedName>
</protein>
<evidence type="ECO:0000313" key="3">
    <source>
        <dbReference type="Proteomes" id="UP000557217"/>
    </source>
</evidence>
<comment type="caution">
    <text evidence="2">The sequence shown here is derived from an EMBL/GenBank/DDBJ whole genome shotgun (WGS) entry which is preliminary data.</text>
</comment>
<sequence length="87" mass="9982">MLMKDDYMKNGQLKAGYNVQIVTEGQYALAYSIFPNPTDTRTLIPFLNEIEKHYFPLPKYIVADAGYGSEQNYEDILSNRKCEALIP</sequence>
<dbReference type="Pfam" id="PF01609">
    <property type="entry name" value="DDE_Tnp_1"/>
    <property type="match status" value="1"/>
</dbReference>
<organism evidence="2 3">
    <name type="scientific">Ureibacillus thermosphaericus</name>
    <dbReference type="NCBI Taxonomy" id="51173"/>
    <lineage>
        <taxon>Bacteria</taxon>
        <taxon>Bacillati</taxon>
        <taxon>Bacillota</taxon>
        <taxon>Bacilli</taxon>
        <taxon>Bacillales</taxon>
        <taxon>Caryophanaceae</taxon>
        <taxon>Ureibacillus</taxon>
    </lineage>
</organism>
<keyword evidence="3" id="KW-1185">Reference proteome</keyword>
<proteinExistence type="predicted"/>
<dbReference type="GO" id="GO:0006313">
    <property type="term" value="P:DNA transposition"/>
    <property type="evidence" value="ECO:0007669"/>
    <property type="project" value="InterPro"/>
</dbReference>
<name>A0A840PYE6_URETH</name>
<dbReference type="PANTHER" id="PTHR33408:SF2">
    <property type="entry name" value="TRANSPOSASE DDE DOMAIN-CONTAINING PROTEIN"/>
    <property type="match status" value="1"/>
</dbReference>
<feature type="domain" description="Transposase IS4-like" evidence="1">
    <location>
        <begin position="9"/>
        <end position="84"/>
    </location>
</feature>
<dbReference type="PANTHER" id="PTHR33408">
    <property type="entry name" value="TRANSPOSASE"/>
    <property type="match status" value="1"/>
</dbReference>
<dbReference type="EMBL" id="JACHGZ010000047">
    <property type="protein sequence ID" value="MBB5150344.1"/>
    <property type="molecule type" value="Genomic_DNA"/>
</dbReference>
<dbReference type="InterPro" id="IPR002559">
    <property type="entry name" value="Transposase_11"/>
</dbReference>
<dbReference type="GO" id="GO:0003677">
    <property type="term" value="F:DNA binding"/>
    <property type="evidence" value="ECO:0007669"/>
    <property type="project" value="InterPro"/>
</dbReference>
<reference evidence="2 3" key="1">
    <citation type="submission" date="2020-08" db="EMBL/GenBank/DDBJ databases">
        <title>Genomic Encyclopedia of Type Strains, Phase IV (KMG-IV): sequencing the most valuable type-strain genomes for metagenomic binning, comparative biology and taxonomic classification.</title>
        <authorList>
            <person name="Goeker M."/>
        </authorList>
    </citation>
    <scope>NUCLEOTIDE SEQUENCE [LARGE SCALE GENOMIC DNA]</scope>
    <source>
        <strain evidence="2 3">DSM 10633</strain>
    </source>
</reference>
<feature type="non-terminal residue" evidence="2">
    <location>
        <position position="87"/>
    </location>
</feature>
<evidence type="ECO:0000259" key="1">
    <source>
        <dbReference type="Pfam" id="PF01609"/>
    </source>
</evidence>
<accession>A0A840PYE6</accession>
<dbReference type="GO" id="GO:0004803">
    <property type="term" value="F:transposase activity"/>
    <property type="evidence" value="ECO:0007669"/>
    <property type="project" value="InterPro"/>
</dbReference>
<evidence type="ECO:0000313" key="2">
    <source>
        <dbReference type="EMBL" id="MBB5150344.1"/>
    </source>
</evidence>
<dbReference type="AlphaFoldDB" id="A0A840PYE6"/>